<proteinExistence type="predicted"/>
<feature type="compositionally biased region" description="Basic and acidic residues" evidence="1">
    <location>
        <begin position="296"/>
        <end position="312"/>
    </location>
</feature>
<dbReference type="AlphaFoldDB" id="A0A5S9X3I7"/>
<feature type="compositionally biased region" description="Basic and acidic residues" evidence="1">
    <location>
        <begin position="223"/>
        <end position="234"/>
    </location>
</feature>
<evidence type="ECO:0000256" key="1">
    <source>
        <dbReference type="SAM" id="MobiDB-lite"/>
    </source>
</evidence>
<feature type="region of interest" description="Disordered" evidence="1">
    <location>
        <begin position="1"/>
        <end position="55"/>
    </location>
</feature>
<dbReference type="PANTHER" id="PTHR46444:SF3">
    <property type="entry name" value="DCD (DEVELOPMENT AND CELL DEATH) DOMAIN PROTEIN"/>
    <property type="match status" value="1"/>
</dbReference>
<evidence type="ECO:0000259" key="2">
    <source>
        <dbReference type="PROSITE" id="PS51222"/>
    </source>
</evidence>
<feature type="domain" description="DCD" evidence="2">
    <location>
        <begin position="317"/>
        <end position="444"/>
    </location>
</feature>
<dbReference type="EMBL" id="CACSHJ010000088">
    <property type="protein sequence ID" value="CAA0374239.1"/>
    <property type="molecule type" value="Genomic_DNA"/>
</dbReference>
<dbReference type="InterPro" id="IPR013989">
    <property type="entry name" value="Dev_and_cell_death_domain"/>
</dbReference>
<feature type="compositionally biased region" description="Basic and acidic residues" evidence="1">
    <location>
        <begin position="495"/>
        <end position="507"/>
    </location>
</feature>
<name>A0A5S9X3I7_ARATH</name>
<dbReference type="Proteomes" id="UP000516314">
    <property type="component" value="Chromosome 2"/>
</dbReference>
<feature type="compositionally biased region" description="Basic residues" evidence="1">
    <location>
        <begin position="206"/>
        <end position="216"/>
    </location>
</feature>
<evidence type="ECO:0000313" key="3">
    <source>
        <dbReference type="EMBL" id="CAA0374239.1"/>
    </source>
</evidence>
<feature type="region of interest" description="Disordered" evidence="1">
    <location>
        <begin position="189"/>
        <end position="238"/>
    </location>
</feature>
<dbReference type="Pfam" id="PF10539">
    <property type="entry name" value="Dev_Cell_Death"/>
    <property type="match status" value="1"/>
</dbReference>
<feature type="compositionally biased region" description="Basic and acidic residues" evidence="1">
    <location>
        <begin position="461"/>
        <end position="473"/>
    </location>
</feature>
<evidence type="ECO:0000313" key="5">
    <source>
        <dbReference type="Proteomes" id="UP000434276"/>
    </source>
</evidence>
<accession>A0A5S9X3I7</accession>
<dbReference type="ExpressionAtlas" id="A0A5S9X3I7">
    <property type="expression patterns" value="baseline and differential"/>
</dbReference>
<sequence>MELQDAMNDENEKAPEASVVQNDEVSGNNGDVVVEAEEKDGNEVVEPVDSGKSKADDEFVESLLDTNQDLATFKIPVEENDTENVTVEEPSLPASVEATSSGMKKPQGLPAKTKIVKKVKKLVKRKIIKGTAAQVAGEENVIKEGEQSGEPSLGESEKDKDSEPYLGGNDMEFQKELAVATQPAVDVKVVGGEPSGKETLKEVKGKAKRQREKKFKGTLAQGMDKESAIDKRDVGASPGGNLIVAKKAIDGSVEAKTGLTEDKRRKRKRPTKQVRDSNKKLRQDVVAGADTTEQGMEERKEQPVDPEKREMDGPGKVKIGGLIFMCNTKTRPDCFRFSVMGVQEKRKDFVMGIKPGLKLFLYDYDLKLLYGIFEASSAGGMKLERNAFGGSFPAQVRFKVFSDCIPLAESQFKKAIIENYNNKNKFKTELTHKQVFKLKKLFRPAAIPAQVTHTQQIPVPRDTDRKRSDRDRYAPGSSRGHPTRKHERRRASPPPRREEQPRDLYLSEREYRTYGLRGGETTQHYQIPPPESSSSYHIVNRDRVHLDSYRSSMDHDRLLRQAEIERHDRREVRHPHLSERDYQTYDHLTSRREILVRNSPDPPDSAVTLDSYRRDPYYICERHALERPPRTYMVSPGRQDDDLYSRYVTPDSLAEYYRSSQRYPSVTEPELPPSLVTSRYAYSRSLPYSHR</sequence>
<gene>
    <name evidence="4" type="ORF">AT9943_LOCUS8326</name>
    <name evidence="3" type="ORF">C24_LOCUS9569</name>
</gene>
<feature type="compositionally biased region" description="Basic residues" evidence="1">
    <location>
        <begin position="481"/>
        <end position="491"/>
    </location>
</feature>
<evidence type="ECO:0000313" key="6">
    <source>
        <dbReference type="Proteomes" id="UP000516314"/>
    </source>
</evidence>
<feature type="compositionally biased region" description="Polar residues" evidence="1">
    <location>
        <begin position="19"/>
        <end position="29"/>
    </location>
</feature>
<feature type="compositionally biased region" description="Basic and acidic residues" evidence="1">
    <location>
        <begin position="273"/>
        <end position="283"/>
    </location>
</feature>
<feature type="region of interest" description="Disordered" evidence="1">
    <location>
        <begin position="134"/>
        <end position="170"/>
    </location>
</feature>
<dbReference type="Proteomes" id="UP000434276">
    <property type="component" value="Unassembled WGS sequence"/>
</dbReference>
<feature type="compositionally biased region" description="Basic and acidic residues" evidence="1">
    <location>
        <begin position="195"/>
        <end position="205"/>
    </location>
</feature>
<organism evidence="3 5">
    <name type="scientific">Arabidopsis thaliana</name>
    <name type="common">Mouse-ear cress</name>
    <dbReference type="NCBI Taxonomy" id="3702"/>
    <lineage>
        <taxon>Eukaryota</taxon>
        <taxon>Viridiplantae</taxon>
        <taxon>Streptophyta</taxon>
        <taxon>Embryophyta</taxon>
        <taxon>Tracheophyta</taxon>
        <taxon>Spermatophyta</taxon>
        <taxon>Magnoliopsida</taxon>
        <taxon>eudicotyledons</taxon>
        <taxon>Gunneridae</taxon>
        <taxon>Pentapetalae</taxon>
        <taxon>rosids</taxon>
        <taxon>malvids</taxon>
        <taxon>Brassicales</taxon>
        <taxon>Brassicaceae</taxon>
        <taxon>Camelineae</taxon>
        <taxon>Arabidopsis</taxon>
    </lineage>
</organism>
<dbReference type="EMBL" id="LR881467">
    <property type="protein sequence ID" value="CAD5320188.1"/>
    <property type="molecule type" value="Genomic_DNA"/>
</dbReference>
<feature type="region of interest" description="Disordered" evidence="1">
    <location>
        <begin position="449"/>
        <end position="507"/>
    </location>
</feature>
<reference evidence="4 6" key="2">
    <citation type="submission" date="2020-09" db="EMBL/GenBank/DDBJ databases">
        <authorList>
            <person name="Ashkenazy H."/>
        </authorList>
    </citation>
    <scope>NUCLEOTIDE SEQUENCE [LARGE SCALE GENOMIC DNA]</scope>
    <source>
        <strain evidence="6">cv. Cdm-0</strain>
    </source>
</reference>
<evidence type="ECO:0000313" key="4">
    <source>
        <dbReference type="EMBL" id="CAD5320188.1"/>
    </source>
</evidence>
<reference evidence="3 5" key="1">
    <citation type="submission" date="2019-12" db="EMBL/GenBank/DDBJ databases">
        <authorList>
            <person name="Jiao W.-B."/>
            <person name="Schneeberger K."/>
        </authorList>
    </citation>
    <scope>NUCLEOTIDE SEQUENCE [LARGE SCALE GENOMIC DNA]</scope>
    <source>
        <strain evidence="5">cv. C24</strain>
    </source>
</reference>
<dbReference type="PANTHER" id="PTHR46444">
    <property type="entry name" value="DCD (DEVELOPMENT AND CELL DEATH) DOMAIN PROTEIN-RELATED"/>
    <property type="match status" value="1"/>
</dbReference>
<feature type="region of interest" description="Disordered" evidence="1">
    <location>
        <begin position="255"/>
        <end position="312"/>
    </location>
</feature>
<feature type="region of interest" description="Disordered" evidence="1">
    <location>
        <begin position="76"/>
        <end position="109"/>
    </location>
</feature>
<protein>
    <submittedName>
        <fullName evidence="4">(thale cress) hypothetical protein</fullName>
    </submittedName>
</protein>
<dbReference type="SMART" id="SM00767">
    <property type="entry name" value="DCD"/>
    <property type="match status" value="1"/>
</dbReference>
<dbReference type="OrthoDB" id="1920894at2759"/>
<dbReference type="PROSITE" id="PS51222">
    <property type="entry name" value="DCD"/>
    <property type="match status" value="1"/>
</dbReference>